<gene>
    <name evidence="1" type="ORF">K488DRAFT_52142</name>
</gene>
<keyword evidence="2" id="KW-1185">Reference proteome</keyword>
<sequence length="584" mass="65905">MPDASRARYSFATISPPASFDSRRPTRPTRENQWVEKHGRKHHGYAAAKAPYPLSYDKDILDRDAIDLCLRLSVMTTPTAVHVDQPPPERALDLGCGTGAWIINTARKYWKETEFVGFDLVNIQIPTAYLESQLASRISWQHGNFLSQRLPFDDNSFDFVRIMSIARGVPENKWISLFQEVNRVLAPNGVVEVTEEDITFPIIPRWFSEPLRSKPRTRASSKASTTPVNGFEPETAPPSPPNSPPHDHTFLELLFVSLHESRFINMKPTNTLAVYFTPFFSRCMHGPTLHFGMPFLSPLRPLPTARQSSDLPDISSRVESTIFTRPPSVAYPPPFSATSESKRSSSVAESDLSARFPSFADDSITPTLMTPEPSPRDRDDDNIWRNWNFPGPKAGGGTWAAPLPEDISDPNMLPGPPLRGLDKLSSRTRAVILWQAYLGVRGCQEAMWEELLLLQETRAGRERLREVGWTPSKPWEAEDRSRFEELFDIYERDIRARTAFWYSSTELGLPLPRREPLPKADLAEEERRRKAILDSRALLAKDDTDVPVKTTRVFAGYKMVEGEEASAQNTLTSINGGHSISDNM</sequence>
<reference evidence="1" key="2">
    <citation type="journal article" date="2022" name="New Phytol.">
        <title>Evolutionary transition to the ectomycorrhizal habit in the genomes of a hyperdiverse lineage of mushroom-forming fungi.</title>
        <authorList>
            <person name="Looney B."/>
            <person name="Miyauchi S."/>
            <person name="Morin E."/>
            <person name="Drula E."/>
            <person name="Courty P.E."/>
            <person name="Kohler A."/>
            <person name="Kuo A."/>
            <person name="LaButti K."/>
            <person name="Pangilinan J."/>
            <person name="Lipzen A."/>
            <person name="Riley R."/>
            <person name="Andreopoulos W."/>
            <person name="He G."/>
            <person name="Johnson J."/>
            <person name="Nolan M."/>
            <person name="Tritt A."/>
            <person name="Barry K.W."/>
            <person name="Grigoriev I.V."/>
            <person name="Nagy L.G."/>
            <person name="Hibbett D."/>
            <person name="Henrissat B."/>
            <person name="Matheny P.B."/>
            <person name="Labbe J."/>
            <person name="Martin F.M."/>
        </authorList>
    </citation>
    <scope>NUCLEOTIDE SEQUENCE</scope>
    <source>
        <strain evidence="1">EC-137</strain>
    </source>
</reference>
<dbReference type="EMBL" id="MU273581">
    <property type="protein sequence ID" value="KAI0031418.1"/>
    <property type="molecule type" value="Genomic_DNA"/>
</dbReference>
<reference evidence="1" key="1">
    <citation type="submission" date="2021-02" db="EMBL/GenBank/DDBJ databases">
        <authorList>
            <consortium name="DOE Joint Genome Institute"/>
            <person name="Ahrendt S."/>
            <person name="Looney B.P."/>
            <person name="Miyauchi S."/>
            <person name="Morin E."/>
            <person name="Drula E."/>
            <person name="Courty P.E."/>
            <person name="Chicoki N."/>
            <person name="Fauchery L."/>
            <person name="Kohler A."/>
            <person name="Kuo A."/>
            <person name="Labutti K."/>
            <person name="Pangilinan J."/>
            <person name="Lipzen A."/>
            <person name="Riley R."/>
            <person name="Andreopoulos W."/>
            <person name="He G."/>
            <person name="Johnson J."/>
            <person name="Barry K.W."/>
            <person name="Grigoriev I.V."/>
            <person name="Nagy L."/>
            <person name="Hibbett D."/>
            <person name="Henrissat B."/>
            <person name="Matheny P.B."/>
            <person name="Labbe J."/>
            <person name="Martin F."/>
        </authorList>
    </citation>
    <scope>NUCLEOTIDE SEQUENCE</scope>
    <source>
        <strain evidence="1">EC-137</strain>
    </source>
</reference>
<protein>
    <submittedName>
        <fullName evidence="1">Uncharacterized protein</fullName>
    </submittedName>
</protein>
<proteinExistence type="predicted"/>
<organism evidence="1 2">
    <name type="scientific">Vararia minispora EC-137</name>
    <dbReference type="NCBI Taxonomy" id="1314806"/>
    <lineage>
        <taxon>Eukaryota</taxon>
        <taxon>Fungi</taxon>
        <taxon>Dikarya</taxon>
        <taxon>Basidiomycota</taxon>
        <taxon>Agaricomycotina</taxon>
        <taxon>Agaricomycetes</taxon>
        <taxon>Russulales</taxon>
        <taxon>Lachnocladiaceae</taxon>
        <taxon>Vararia</taxon>
    </lineage>
</organism>
<comment type="caution">
    <text evidence="1">The sequence shown here is derived from an EMBL/GenBank/DDBJ whole genome shotgun (WGS) entry which is preliminary data.</text>
</comment>
<accession>A0ACB8QI98</accession>
<dbReference type="Proteomes" id="UP000814128">
    <property type="component" value="Unassembled WGS sequence"/>
</dbReference>
<name>A0ACB8QI98_9AGAM</name>
<evidence type="ECO:0000313" key="2">
    <source>
        <dbReference type="Proteomes" id="UP000814128"/>
    </source>
</evidence>
<evidence type="ECO:0000313" key="1">
    <source>
        <dbReference type="EMBL" id="KAI0031418.1"/>
    </source>
</evidence>